<dbReference type="EMBL" id="CANHGI010000003">
    <property type="protein sequence ID" value="CAI5446033.1"/>
    <property type="molecule type" value="Genomic_DNA"/>
</dbReference>
<comment type="caution">
    <text evidence="2">The sequence shown here is derived from an EMBL/GenBank/DDBJ whole genome shotgun (WGS) entry which is preliminary data.</text>
</comment>
<keyword evidence="3" id="KW-1185">Reference proteome</keyword>
<reference evidence="2" key="1">
    <citation type="submission" date="2022-11" db="EMBL/GenBank/DDBJ databases">
        <authorList>
            <person name="Kikuchi T."/>
        </authorList>
    </citation>
    <scope>NUCLEOTIDE SEQUENCE</scope>
    <source>
        <strain evidence="2">PS1010</strain>
    </source>
</reference>
<accession>A0A9P1N128</accession>
<proteinExistence type="predicted"/>
<name>A0A9P1N128_9PELO</name>
<evidence type="ECO:0000256" key="1">
    <source>
        <dbReference type="SAM" id="MobiDB-lite"/>
    </source>
</evidence>
<feature type="region of interest" description="Disordered" evidence="1">
    <location>
        <begin position="42"/>
        <end position="68"/>
    </location>
</feature>
<feature type="compositionally biased region" description="Low complexity" evidence="1">
    <location>
        <begin position="59"/>
        <end position="68"/>
    </location>
</feature>
<protein>
    <submittedName>
        <fullName evidence="2">Uncharacterized protein</fullName>
    </submittedName>
</protein>
<dbReference type="Proteomes" id="UP001152747">
    <property type="component" value="Unassembled WGS sequence"/>
</dbReference>
<dbReference type="OrthoDB" id="10578527at2759"/>
<evidence type="ECO:0000313" key="2">
    <source>
        <dbReference type="EMBL" id="CAI5446033.1"/>
    </source>
</evidence>
<sequence length="68" mass="7944">MDRTGSFREPPKARKMLRMSRKNKTQLNLFRDMPMFLSRPSSSCSLGHIGSLPRPLFHQQQQQQQQTA</sequence>
<organism evidence="2 3">
    <name type="scientific">Caenorhabditis angaria</name>
    <dbReference type="NCBI Taxonomy" id="860376"/>
    <lineage>
        <taxon>Eukaryota</taxon>
        <taxon>Metazoa</taxon>
        <taxon>Ecdysozoa</taxon>
        <taxon>Nematoda</taxon>
        <taxon>Chromadorea</taxon>
        <taxon>Rhabditida</taxon>
        <taxon>Rhabditina</taxon>
        <taxon>Rhabditomorpha</taxon>
        <taxon>Rhabditoidea</taxon>
        <taxon>Rhabditidae</taxon>
        <taxon>Peloderinae</taxon>
        <taxon>Caenorhabditis</taxon>
    </lineage>
</organism>
<dbReference type="AlphaFoldDB" id="A0A9P1N128"/>
<gene>
    <name evidence="2" type="ORF">CAMP_LOCUS8670</name>
</gene>
<evidence type="ECO:0000313" key="3">
    <source>
        <dbReference type="Proteomes" id="UP001152747"/>
    </source>
</evidence>